<accession>A0A1G4ID04</accession>
<organism evidence="2 3">
    <name type="scientific">Trypanosoma equiperdum</name>
    <dbReference type="NCBI Taxonomy" id="5694"/>
    <lineage>
        <taxon>Eukaryota</taxon>
        <taxon>Discoba</taxon>
        <taxon>Euglenozoa</taxon>
        <taxon>Kinetoplastea</taxon>
        <taxon>Metakinetoplastina</taxon>
        <taxon>Trypanosomatida</taxon>
        <taxon>Trypanosomatidae</taxon>
        <taxon>Trypanosoma</taxon>
    </lineage>
</organism>
<dbReference type="InterPro" id="IPR040079">
    <property type="entry name" value="Glutathione_S-Trfase"/>
</dbReference>
<feature type="domain" description="Thioredoxin-like fold" evidence="1">
    <location>
        <begin position="77"/>
        <end position="165"/>
    </location>
</feature>
<evidence type="ECO:0000259" key="1">
    <source>
        <dbReference type="Pfam" id="PF17172"/>
    </source>
</evidence>
<name>A0A1G4ID04_TRYEQ</name>
<sequence length="315" mass="35567">MNEGSSRALQGMYREHPLCCAAFAAAACGYAMYRCTKLLQALRKRVMTQVMLNSLEHGIVHLFIHPRWPHGPNCFLHCFKVETFLRLAKISYIVHFIDDPTVSPNGKLPFILYDGVAVGDSEVIIHYLMNEFDVDLDNQLSAESHAVGRVVTRMVETSLNYGLQRVVLIDHPELLEGVLEEEFTRDEESAHKKVEGMRRTLVEVLETTGDYRLPPLEYTRQFLQEVKCLDVLLQKSAFLLGDTPTSYDAVVYAWLHVAKTLMEGHEELIPALAVSEPFASYVARMTSAAFPDMKSISGCNQSHRFTPHTCRQGCS</sequence>
<dbReference type="GO" id="GO:0016740">
    <property type="term" value="F:transferase activity"/>
    <property type="evidence" value="ECO:0007669"/>
    <property type="project" value="UniProtKB-KW"/>
</dbReference>
<dbReference type="InterPro" id="IPR050931">
    <property type="entry name" value="Mito_Protein_Transport_Metaxin"/>
</dbReference>
<dbReference type="SUPFAM" id="SSF52833">
    <property type="entry name" value="Thioredoxin-like"/>
    <property type="match status" value="1"/>
</dbReference>
<proteinExistence type="predicted"/>
<dbReference type="Gene3D" id="1.20.1050.130">
    <property type="match status" value="1"/>
</dbReference>
<dbReference type="Proteomes" id="UP000195570">
    <property type="component" value="Unassembled WGS sequence"/>
</dbReference>
<dbReference type="PANTHER" id="PTHR12289:SF41">
    <property type="entry name" value="FAILED AXON CONNECTIONS-RELATED"/>
    <property type="match status" value="1"/>
</dbReference>
<evidence type="ECO:0000313" key="3">
    <source>
        <dbReference type="Proteomes" id="UP000195570"/>
    </source>
</evidence>
<dbReference type="GeneID" id="92375758"/>
<dbReference type="Pfam" id="PF17172">
    <property type="entry name" value="GST_N_4"/>
    <property type="match status" value="1"/>
</dbReference>
<dbReference type="SFLD" id="SFLDS00019">
    <property type="entry name" value="Glutathione_Transferase_(cytos"/>
    <property type="match status" value="1"/>
</dbReference>
<keyword evidence="3" id="KW-1185">Reference proteome</keyword>
<dbReference type="InterPro" id="IPR036282">
    <property type="entry name" value="Glutathione-S-Trfase_C_sf"/>
</dbReference>
<dbReference type="PANTHER" id="PTHR12289">
    <property type="entry name" value="METAXIN RELATED"/>
    <property type="match status" value="1"/>
</dbReference>
<dbReference type="PROSITE" id="PS51257">
    <property type="entry name" value="PROKAR_LIPOPROTEIN"/>
    <property type="match status" value="1"/>
</dbReference>
<dbReference type="SUPFAM" id="SSF47616">
    <property type="entry name" value="GST C-terminal domain-like"/>
    <property type="match status" value="1"/>
</dbReference>
<comment type="caution">
    <text evidence="2">The sequence shown here is derived from an EMBL/GenBank/DDBJ whole genome shotgun (WGS) entry which is preliminary data.</text>
</comment>
<dbReference type="EMBL" id="CZPT02001400">
    <property type="protein sequence ID" value="SCU70245.1"/>
    <property type="molecule type" value="Genomic_DNA"/>
</dbReference>
<gene>
    <name evidence="2" type="ORF">TEOVI_000181800</name>
</gene>
<dbReference type="CDD" id="cd03054">
    <property type="entry name" value="GST_N_Metaxin"/>
    <property type="match status" value="1"/>
</dbReference>
<dbReference type="SFLD" id="SFLDG01180">
    <property type="entry name" value="SUF1"/>
    <property type="match status" value="1"/>
</dbReference>
<reference evidence="2" key="1">
    <citation type="submission" date="2016-09" db="EMBL/GenBank/DDBJ databases">
        <authorList>
            <person name="Hebert L."/>
            <person name="Moumen B."/>
        </authorList>
    </citation>
    <scope>NUCLEOTIDE SEQUENCE [LARGE SCALE GENOMIC DNA]</scope>
    <source>
        <strain evidence="2">OVI</strain>
    </source>
</reference>
<dbReference type="InterPro" id="IPR012336">
    <property type="entry name" value="Thioredoxin-like_fold"/>
</dbReference>
<dbReference type="InterPro" id="IPR036249">
    <property type="entry name" value="Thioredoxin-like_sf"/>
</dbReference>
<dbReference type="GO" id="GO:0005737">
    <property type="term" value="C:cytoplasm"/>
    <property type="evidence" value="ECO:0007669"/>
    <property type="project" value="TreeGrafter"/>
</dbReference>
<dbReference type="AlphaFoldDB" id="A0A1G4ID04"/>
<evidence type="ECO:0000313" key="2">
    <source>
        <dbReference type="EMBL" id="SCU70245.1"/>
    </source>
</evidence>
<dbReference type="CDD" id="cd03193">
    <property type="entry name" value="GST_C_Metaxin"/>
    <property type="match status" value="1"/>
</dbReference>
<dbReference type="RefSeq" id="XP_067081093.1">
    <property type="nucleotide sequence ID" value="XM_067224992.1"/>
</dbReference>
<protein>
    <submittedName>
        <fullName evidence="2">Glutathione S-transferase, C-terminal domain containing protein, putative</fullName>
    </submittedName>
</protein>
<dbReference type="VEuPathDB" id="TriTrypDB:TEOVI_000181800"/>